<dbReference type="Proteomes" id="UP001529256">
    <property type="component" value="Unassembled WGS sequence"/>
</dbReference>
<dbReference type="InterPro" id="IPR011990">
    <property type="entry name" value="TPR-like_helical_dom_sf"/>
</dbReference>
<proteinExistence type="predicted"/>
<dbReference type="PROSITE" id="PS50943">
    <property type="entry name" value="HTH_CROC1"/>
    <property type="match status" value="1"/>
</dbReference>
<dbReference type="SUPFAM" id="SSF48452">
    <property type="entry name" value="TPR-like"/>
    <property type="match status" value="1"/>
</dbReference>
<organism evidence="2 3">
    <name type="scientific">Thermophilibacter provencensis</name>
    <dbReference type="NCBI Taxonomy" id="1852386"/>
    <lineage>
        <taxon>Bacteria</taxon>
        <taxon>Bacillati</taxon>
        <taxon>Actinomycetota</taxon>
        <taxon>Coriobacteriia</taxon>
        <taxon>Coriobacteriales</taxon>
        <taxon>Atopobiaceae</taxon>
        <taxon>Thermophilibacter</taxon>
    </lineage>
</organism>
<protein>
    <submittedName>
        <fullName evidence="2">Helix-turn-helix transcriptional regulator</fullName>
    </submittedName>
</protein>
<dbReference type="CDD" id="cd00093">
    <property type="entry name" value="HTH_XRE"/>
    <property type="match status" value="1"/>
</dbReference>
<reference evidence="3" key="2">
    <citation type="submission" date="2023-06" db="EMBL/GenBank/DDBJ databases">
        <title>Identification and characterization of horizontal gene transfer across gut microbiota members of farm animals based on homology search.</title>
        <authorList>
            <person name="Zeman M."/>
            <person name="Kubasova T."/>
            <person name="Jahodarova E."/>
            <person name="Nykrynova M."/>
            <person name="Rychlik I."/>
        </authorList>
    </citation>
    <scope>NUCLEOTIDE SEQUENCE [LARGE SCALE GENOMIC DNA]</scope>
    <source>
        <strain evidence="3">153_Feed</strain>
    </source>
</reference>
<feature type="domain" description="HTH cro/C1-type" evidence="1">
    <location>
        <begin position="19"/>
        <end position="76"/>
    </location>
</feature>
<name>A0ABT7V3G1_9ACTN</name>
<evidence type="ECO:0000313" key="2">
    <source>
        <dbReference type="EMBL" id="MDM8271126.1"/>
    </source>
</evidence>
<dbReference type="SMART" id="SM00530">
    <property type="entry name" value="HTH_XRE"/>
    <property type="match status" value="1"/>
</dbReference>
<keyword evidence="3" id="KW-1185">Reference proteome</keyword>
<dbReference type="InterPro" id="IPR010982">
    <property type="entry name" value="Lambda_DNA-bd_dom_sf"/>
</dbReference>
<dbReference type="EMBL" id="JAUDEA010000006">
    <property type="protein sequence ID" value="MDM8271126.1"/>
    <property type="molecule type" value="Genomic_DNA"/>
</dbReference>
<gene>
    <name evidence="2" type="ORF">QUW25_05495</name>
</gene>
<reference evidence="2 3" key="3">
    <citation type="submission" date="2023-06" db="EMBL/GenBank/DDBJ databases">
        <authorList>
            <person name="Zeman M."/>
            <person name="Kubasova T."/>
            <person name="Jahodarova E."/>
            <person name="Nykrynova M."/>
            <person name="Rychlik I."/>
        </authorList>
    </citation>
    <scope>NUCLEOTIDE SEQUENCE [LARGE SCALE GENOMIC DNA]</scope>
    <source>
        <strain evidence="2 3">153_Feed</strain>
    </source>
</reference>
<dbReference type="SUPFAM" id="SSF47413">
    <property type="entry name" value="lambda repressor-like DNA-binding domains"/>
    <property type="match status" value="1"/>
</dbReference>
<dbReference type="Pfam" id="PF01381">
    <property type="entry name" value="HTH_3"/>
    <property type="match status" value="1"/>
</dbReference>
<evidence type="ECO:0000313" key="3">
    <source>
        <dbReference type="Proteomes" id="UP001529256"/>
    </source>
</evidence>
<reference evidence="2 3" key="1">
    <citation type="submission" date="2023-06" db="EMBL/GenBank/DDBJ databases">
        <title>Identification and characterization of horizontal gene transfer across gut microbiota members of farm animals based on homology search.</title>
        <authorList>
            <person name="Schwarzerova J."/>
            <person name="Nykrynova M."/>
            <person name="Jureckova K."/>
            <person name="Cejkova D."/>
            <person name="Rychlik I."/>
        </authorList>
    </citation>
    <scope>NUCLEOTIDE SEQUENCE [LARGE SCALE GENOMIC DNA]</scope>
    <source>
        <strain evidence="2 3">153_Feed</strain>
    </source>
</reference>
<accession>A0ABT7V3G1</accession>
<comment type="caution">
    <text evidence="2">The sequence shown here is derived from an EMBL/GenBank/DDBJ whole genome shotgun (WGS) entry which is preliminary data.</text>
</comment>
<dbReference type="Gene3D" id="1.25.40.10">
    <property type="entry name" value="Tetratricopeptide repeat domain"/>
    <property type="match status" value="2"/>
</dbReference>
<evidence type="ECO:0000259" key="1">
    <source>
        <dbReference type="PROSITE" id="PS50943"/>
    </source>
</evidence>
<dbReference type="InterPro" id="IPR001387">
    <property type="entry name" value="Cro/C1-type_HTH"/>
</dbReference>
<sequence>MTTASQEISPANRFAGALVRRERLGRGLSLKGLAHGICAVSYLSKIERGEADPSPEIVRALMARLGLAWHDDEAFLASGRSLLDRGFDAVLSNDEPARVALREELAACADSLSSSPLAAEAALLDGLLSKPVRPVDAELEALLDGRLLGLQRLAQHRYDNALRLNPCAHVYLKAGAAAYKSGEKNNATAIERLRRAYALAAEEGRVHVMLSAKVCLGNCYSNQLDFQNMEVEYRVVERLARTLGENDLLQTISYNRAAVLIERGSYEEAYEFFSAREDPSMLDLHKLAVCCERLGRRDEALAALDRVGTARREEGSDVAEDLAEKFCGLVRFRLENPDYLRRPEYGEALLEVFARCRAELPIGFAAFHLPWVREWYTANRQYRAAFELERDFPLKIPAPAGRGGAGGAC</sequence>
<dbReference type="RefSeq" id="WP_289511216.1">
    <property type="nucleotide sequence ID" value="NZ_JAUDEA010000006.1"/>
</dbReference>